<evidence type="ECO:0000259" key="10">
    <source>
        <dbReference type="PROSITE" id="PS50929"/>
    </source>
</evidence>
<feature type="transmembrane region" description="Helical" evidence="8">
    <location>
        <begin position="250"/>
        <end position="273"/>
    </location>
</feature>
<keyword evidence="7 8" id="KW-0472">Membrane</keyword>
<keyword evidence="5" id="KW-0067">ATP-binding</keyword>
<dbReference type="FunFam" id="1.20.1560.10:FF:000127">
    <property type="entry name" value="ABC transporter ATP-binding protein"/>
    <property type="match status" value="1"/>
</dbReference>
<organism evidence="11 12">
    <name type="scientific">Chroococcidiopsis thermalis (strain PCC 7203)</name>
    <dbReference type="NCBI Taxonomy" id="251229"/>
    <lineage>
        <taxon>Bacteria</taxon>
        <taxon>Bacillati</taxon>
        <taxon>Cyanobacteriota</taxon>
        <taxon>Cyanophyceae</taxon>
        <taxon>Chroococcidiopsidales</taxon>
        <taxon>Chroococcidiopsidaceae</taxon>
        <taxon>Chroococcidiopsis</taxon>
    </lineage>
</organism>
<dbReference type="InterPro" id="IPR011527">
    <property type="entry name" value="ABC1_TM_dom"/>
</dbReference>
<dbReference type="SUPFAM" id="SSF52540">
    <property type="entry name" value="P-loop containing nucleoside triphosphate hydrolases"/>
    <property type="match status" value="1"/>
</dbReference>
<feature type="domain" description="ABC transmembrane type-1" evidence="10">
    <location>
        <begin position="26"/>
        <end position="306"/>
    </location>
</feature>
<dbReference type="Gene3D" id="1.20.1560.10">
    <property type="entry name" value="ABC transporter type 1, transmembrane domain"/>
    <property type="match status" value="1"/>
</dbReference>
<dbReference type="PATRIC" id="fig|251229.3.peg.4253"/>
<dbReference type="InterPro" id="IPR003439">
    <property type="entry name" value="ABC_transporter-like_ATP-bd"/>
</dbReference>
<dbReference type="GO" id="GO:0005524">
    <property type="term" value="F:ATP binding"/>
    <property type="evidence" value="ECO:0007669"/>
    <property type="project" value="UniProtKB-KW"/>
</dbReference>
<dbReference type="GO" id="GO:0140359">
    <property type="term" value="F:ABC-type transporter activity"/>
    <property type="evidence" value="ECO:0007669"/>
    <property type="project" value="InterPro"/>
</dbReference>
<dbReference type="InterPro" id="IPR036640">
    <property type="entry name" value="ABC1_TM_sf"/>
</dbReference>
<dbReference type="SUPFAM" id="SSF90123">
    <property type="entry name" value="ABC transporter transmembrane region"/>
    <property type="match status" value="1"/>
</dbReference>
<dbReference type="InterPro" id="IPR027417">
    <property type="entry name" value="P-loop_NTPase"/>
</dbReference>
<accession>K9U1W1</accession>
<dbReference type="SMART" id="SM00382">
    <property type="entry name" value="AAA"/>
    <property type="match status" value="1"/>
</dbReference>
<dbReference type="RefSeq" id="WP_015155636.1">
    <property type="nucleotide sequence ID" value="NC_019695.1"/>
</dbReference>
<reference evidence="11 12" key="1">
    <citation type="submission" date="2012-06" db="EMBL/GenBank/DDBJ databases">
        <title>Finished chromosome of genome of Chroococcidiopsis thermalis PCC 7203.</title>
        <authorList>
            <consortium name="US DOE Joint Genome Institute"/>
            <person name="Gugger M."/>
            <person name="Coursin T."/>
            <person name="Rippka R."/>
            <person name="Tandeau De Marsac N."/>
            <person name="Huntemann M."/>
            <person name="Wei C.-L."/>
            <person name="Han J."/>
            <person name="Detter J.C."/>
            <person name="Han C."/>
            <person name="Tapia R."/>
            <person name="Davenport K."/>
            <person name="Daligault H."/>
            <person name="Erkkila T."/>
            <person name="Gu W."/>
            <person name="Munk A.C.C."/>
            <person name="Teshima H."/>
            <person name="Xu Y."/>
            <person name="Chain P."/>
            <person name="Chen A."/>
            <person name="Krypides N."/>
            <person name="Mavromatis K."/>
            <person name="Markowitz V."/>
            <person name="Szeto E."/>
            <person name="Ivanova N."/>
            <person name="Mikhailova N."/>
            <person name="Ovchinnikova G."/>
            <person name="Pagani I."/>
            <person name="Pati A."/>
            <person name="Goodwin L."/>
            <person name="Peters L."/>
            <person name="Pitluck S."/>
            <person name="Woyke T."/>
            <person name="Kerfeld C."/>
        </authorList>
    </citation>
    <scope>NUCLEOTIDE SEQUENCE [LARGE SCALE GENOMIC DNA]</scope>
    <source>
        <strain evidence="11 12">PCC 7203</strain>
    </source>
</reference>
<dbReference type="Pfam" id="PF00664">
    <property type="entry name" value="ABC_membrane"/>
    <property type="match status" value="1"/>
</dbReference>
<keyword evidence="6 8" id="KW-1133">Transmembrane helix</keyword>
<proteinExistence type="predicted"/>
<evidence type="ECO:0000259" key="9">
    <source>
        <dbReference type="PROSITE" id="PS50893"/>
    </source>
</evidence>
<keyword evidence="3 8" id="KW-0812">Transmembrane</keyword>
<dbReference type="CDD" id="cd07346">
    <property type="entry name" value="ABC_6TM_exporters"/>
    <property type="match status" value="1"/>
</dbReference>
<dbReference type="PROSITE" id="PS50929">
    <property type="entry name" value="ABC_TM1F"/>
    <property type="match status" value="1"/>
</dbReference>
<dbReference type="GO" id="GO:0016887">
    <property type="term" value="F:ATP hydrolysis activity"/>
    <property type="evidence" value="ECO:0007669"/>
    <property type="project" value="InterPro"/>
</dbReference>
<protein>
    <submittedName>
        <fullName evidence="11">ABC transporter related protein</fullName>
    </submittedName>
</protein>
<comment type="subcellular location">
    <subcellularLocation>
        <location evidence="1">Cell membrane</location>
        <topology evidence="1">Multi-pass membrane protein</topology>
    </subcellularLocation>
</comment>
<evidence type="ECO:0000313" key="11">
    <source>
        <dbReference type="EMBL" id="AFY89092.1"/>
    </source>
</evidence>
<dbReference type="PANTHER" id="PTHR24221">
    <property type="entry name" value="ATP-BINDING CASSETTE SUB-FAMILY B"/>
    <property type="match status" value="1"/>
</dbReference>
<keyword evidence="12" id="KW-1185">Reference proteome</keyword>
<evidence type="ECO:0000256" key="5">
    <source>
        <dbReference type="ARBA" id="ARBA00022840"/>
    </source>
</evidence>
<dbReference type="PANTHER" id="PTHR24221:SF397">
    <property type="entry name" value="ABC TRANSPORTER, ATP-BINDING TRANSMEMBRANE PROTEIN"/>
    <property type="match status" value="1"/>
</dbReference>
<dbReference type="eggNOG" id="COG1132">
    <property type="taxonomic scope" value="Bacteria"/>
</dbReference>
<dbReference type="EMBL" id="CP003597">
    <property type="protein sequence ID" value="AFY89092.1"/>
    <property type="molecule type" value="Genomic_DNA"/>
</dbReference>
<dbReference type="InterPro" id="IPR017871">
    <property type="entry name" value="ABC_transporter-like_CS"/>
</dbReference>
<dbReference type="GO" id="GO:0034040">
    <property type="term" value="F:ATPase-coupled lipid transmembrane transporter activity"/>
    <property type="evidence" value="ECO:0007669"/>
    <property type="project" value="TreeGrafter"/>
</dbReference>
<feature type="transmembrane region" description="Helical" evidence="8">
    <location>
        <begin position="61"/>
        <end position="79"/>
    </location>
</feature>
<feature type="transmembrane region" description="Helical" evidence="8">
    <location>
        <begin position="279"/>
        <end position="296"/>
    </location>
</feature>
<dbReference type="FunFam" id="3.40.50.300:FF:000287">
    <property type="entry name" value="Multidrug ABC transporter ATP-binding protein"/>
    <property type="match status" value="1"/>
</dbReference>
<dbReference type="GO" id="GO:0005886">
    <property type="term" value="C:plasma membrane"/>
    <property type="evidence" value="ECO:0007669"/>
    <property type="project" value="UniProtKB-SubCell"/>
</dbReference>
<evidence type="ECO:0000256" key="2">
    <source>
        <dbReference type="ARBA" id="ARBA00022448"/>
    </source>
</evidence>
<feature type="transmembrane region" description="Helical" evidence="8">
    <location>
        <begin position="136"/>
        <end position="159"/>
    </location>
</feature>
<evidence type="ECO:0000256" key="7">
    <source>
        <dbReference type="ARBA" id="ARBA00023136"/>
    </source>
</evidence>
<dbReference type="PROSITE" id="PS00211">
    <property type="entry name" value="ABC_TRANSPORTER_1"/>
    <property type="match status" value="1"/>
</dbReference>
<sequence>MTKPISKTQPTIVSNLVKQRLMPLSFSVSFAAIGTLLELVPLILIYAIAIELLAPPIDPNYVWKLAAISVVAIFVKSLCATAAKAIAHKAAYEIVYDVRIALANKLNTLPLGYFNQKSSGNLKKVMEEDAENIEEALAHVIPDLVSAIALVLFTAIYLFTVDWRMTLATIATLPIAIAGQIYTSQAIKPLYQPYHDALEQMNSTIVEYVRGMKVVKAFQQTATSYAKYQTAVNRYHAIYEDWVWKSLPGLATFFICITANIVTVVPVGVWLYLQGSLELSTLILFLVLGLSFNAPLSKVMTIASEFYYISEGVKRINEIFQAKSLSRSQGNSYPTNCTIEFRDVTFSYNETRVLNGVSFTVPQGAIAAFVGASGAGKTTVARLIPRFWDVDGGEIRIGGVDIREMSVETLMSQVAFVFQDVFLFNDTILENIRFGNPTASEAEVIQAAKLARIHEFVETLPQGYQTIVGDRGAKLSGGQQQRISIARAILKQAPIIILDEATAFIDPENEAQIQDAISTLIEDKTLIVIAHRLSTITAADRIFVMDKGTIVAEGKHEELLKTSDLYDRMWHFHMQACKSQKSKVKGQKLTVRSHN</sequence>
<evidence type="ECO:0000256" key="6">
    <source>
        <dbReference type="ARBA" id="ARBA00022989"/>
    </source>
</evidence>
<keyword evidence="4" id="KW-0547">Nucleotide-binding</keyword>
<feature type="domain" description="ABC transporter" evidence="9">
    <location>
        <begin position="339"/>
        <end position="572"/>
    </location>
</feature>
<feature type="transmembrane region" description="Helical" evidence="8">
    <location>
        <begin position="21"/>
        <end position="49"/>
    </location>
</feature>
<dbReference type="PROSITE" id="PS50893">
    <property type="entry name" value="ABC_TRANSPORTER_2"/>
    <property type="match status" value="1"/>
</dbReference>
<evidence type="ECO:0000256" key="3">
    <source>
        <dbReference type="ARBA" id="ARBA00022692"/>
    </source>
</evidence>
<evidence type="ECO:0000256" key="4">
    <source>
        <dbReference type="ARBA" id="ARBA00022741"/>
    </source>
</evidence>
<dbReference type="STRING" id="251229.Chro_3646"/>
<gene>
    <name evidence="11" type="ORF">Chro_3646</name>
</gene>
<dbReference type="InterPro" id="IPR039421">
    <property type="entry name" value="Type_1_exporter"/>
</dbReference>
<dbReference type="InterPro" id="IPR003593">
    <property type="entry name" value="AAA+_ATPase"/>
</dbReference>
<evidence type="ECO:0000256" key="1">
    <source>
        <dbReference type="ARBA" id="ARBA00004651"/>
    </source>
</evidence>
<dbReference type="Pfam" id="PF00005">
    <property type="entry name" value="ABC_tran"/>
    <property type="match status" value="1"/>
</dbReference>
<dbReference type="InParanoid" id="K9U1W1"/>
<evidence type="ECO:0000256" key="8">
    <source>
        <dbReference type="SAM" id="Phobius"/>
    </source>
</evidence>
<evidence type="ECO:0000313" key="12">
    <source>
        <dbReference type="Proteomes" id="UP000010384"/>
    </source>
</evidence>
<dbReference type="AlphaFoldDB" id="K9U1W1"/>
<keyword evidence="2" id="KW-0813">Transport</keyword>
<dbReference type="HOGENOM" id="CLU_000604_84_9_3"/>
<dbReference type="Gene3D" id="3.40.50.300">
    <property type="entry name" value="P-loop containing nucleotide triphosphate hydrolases"/>
    <property type="match status" value="1"/>
</dbReference>
<dbReference type="Proteomes" id="UP000010384">
    <property type="component" value="Chromosome"/>
</dbReference>
<dbReference type="OrthoDB" id="9762778at2"/>
<name>K9U1W1_CHRTP</name>
<dbReference type="KEGG" id="cthe:Chro_3646"/>